<comment type="caution">
    <text evidence="1">The sequence shown here is derived from an EMBL/GenBank/DDBJ whole genome shotgun (WGS) entry which is preliminary data.</text>
</comment>
<gene>
    <name evidence="1" type="ORF">F1609_13530</name>
</gene>
<evidence type="ECO:0000313" key="1">
    <source>
        <dbReference type="EMBL" id="NHZ41169.1"/>
    </source>
</evidence>
<proteinExistence type="predicted"/>
<keyword evidence="2" id="KW-1185">Reference proteome</keyword>
<protein>
    <submittedName>
        <fullName evidence="1">Uncharacterized protein</fullName>
    </submittedName>
</protein>
<organism evidence="1 2">
    <name type="scientific">Massilia aquatica</name>
    <dbReference type="NCBI Taxonomy" id="2609000"/>
    <lineage>
        <taxon>Bacteria</taxon>
        <taxon>Pseudomonadati</taxon>
        <taxon>Pseudomonadota</taxon>
        <taxon>Betaproteobacteria</taxon>
        <taxon>Burkholderiales</taxon>
        <taxon>Oxalobacteraceae</taxon>
        <taxon>Telluria group</taxon>
        <taxon>Massilia</taxon>
    </lineage>
</organism>
<sequence length="173" mass="19156">MSMSADQVIAEYQSNGNAVSPAIASALLAPELRRAIYKQLVGATLAPYRALLIELLDEEINLRTALWDHIVQDEMDYYEGIYQCAFLLYRAGDVADTLLLWKAKHINMDVGTSLGAEYFVGAGLDATMAYLSASPMPEAAEIADYLQQWFEKPGAITWQEAWEQERSSAIANA</sequence>
<accession>A0ABX0M4H9</accession>
<reference evidence="1 2" key="1">
    <citation type="submission" date="2019-09" db="EMBL/GenBank/DDBJ databases">
        <title>Taxonomy of Antarctic Massilia spp.: description of Massilia rubra sp. nov., Massilia aquatica sp. nov., Massilia mucilaginosa sp. nov., Massilia frigida sp. nov. isolated from streams, lakes and regoliths.</title>
        <authorList>
            <person name="Holochova P."/>
            <person name="Sedlacek I."/>
            <person name="Kralova S."/>
            <person name="Maslanova I."/>
            <person name="Busse H.-J."/>
            <person name="Stankova E."/>
            <person name="Vrbovska V."/>
            <person name="Kovarovic V."/>
            <person name="Bartak M."/>
            <person name="Svec P."/>
            <person name="Pantucek R."/>
        </authorList>
    </citation>
    <scope>NUCLEOTIDE SEQUENCE [LARGE SCALE GENOMIC DNA]</scope>
    <source>
        <strain evidence="1 2">CCM 8693</strain>
    </source>
</reference>
<dbReference type="Proteomes" id="UP000819052">
    <property type="component" value="Unassembled WGS sequence"/>
</dbReference>
<dbReference type="EMBL" id="VVIW01000006">
    <property type="protein sequence ID" value="NHZ41169.1"/>
    <property type="molecule type" value="Genomic_DNA"/>
</dbReference>
<name>A0ABX0M4H9_9BURK</name>
<evidence type="ECO:0000313" key="2">
    <source>
        <dbReference type="Proteomes" id="UP000819052"/>
    </source>
</evidence>